<dbReference type="SUPFAM" id="SSF55347">
    <property type="entry name" value="Glyceraldehyde-3-phosphate dehydrogenase-like, C-terminal domain"/>
    <property type="match status" value="1"/>
</dbReference>
<accession>A9DBJ9</accession>
<evidence type="ECO:0000313" key="4">
    <source>
        <dbReference type="Proteomes" id="UP000004291"/>
    </source>
</evidence>
<dbReference type="STRING" id="411684.HPDFL43_12081"/>
<dbReference type="Pfam" id="PF01408">
    <property type="entry name" value="GFO_IDH_MocA"/>
    <property type="match status" value="1"/>
</dbReference>
<dbReference type="InterPro" id="IPR055170">
    <property type="entry name" value="GFO_IDH_MocA-like_dom"/>
</dbReference>
<proteinExistence type="predicted"/>
<protein>
    <submittedName>
        <fullName evidence="3">Putative dehydrogenase</fullName>
    </submittedName>
</protein>
<dbReference type="Pfam" id="PF22725">
    <property type="entry name" value="GFO_IDH_MocA_C3"/>
    <property type="match status" value="1"/>
</dbReference>
<dbReference type="EMBL" id="ABIA03000004">
    <property type="protein sequence ID" value="EDQ32538.2"/>
    <property type="molecule type" value="Genomic_DNA"/>
</dbReference>
<dbReference type="PANTHER" id="PTHR43377:SF8">
    <property type="entry name" value="BLR3664 PROTEIN"/>
    <property type="match status" value="1"/>
</dbReference>
<dbReference type="PANTHER" id="PTHR43377">
    <property type="entry name" value="BILIVERDIN REDUCTASE A"/>
    <property type="match status" value="1"/>
</dbReference>
<feature type="domain" description="GFO/IDH/MocA-like oxidoreductase" evidence="2">
    <location>
        <begin position="121"/>
        <end position="245"/>
    </location>
</feature>
<dbReference type="Proteomes" id="UP000004291">
    <property type="component" value="Chromosome"/>
</dbReference>
<dbReference type="InterPro" id="IPR000683">
    <property type="entry name" value="Gfo/Idh/MocA-like_OxRdtase_N"/>
</dbReference>
<evidence type="ECO:0000313" key="3">
    <source>
        <dbReference type="EMBL" id="EDQ32538.2"/>
    </source>
</evidence>
<dbReference type="OrthoDB" id="9792935at2"/>
<dbReference type="AlphaFoldDB" id="A9DBJ9"/>
<keyword evidence="4" id="KW-1185">Reference proteome</keyword>
<evidence type="ECO:0000259" key="1">
    <source>
        <dbReference type="Pfam" id="PF01408"/>
    </source>
</evidence>
<dbReference type="HOGENOM" id="CLU_023194_1_1_5"/>
<name>A9DBJ9_HOEPD</name>
<dbReference type="Gene3D" id="3.30.360.10">
    <property type="entry name" value="Dihydrodipicolinate Reductase, domain 2"/>
    <property type="match status" value="1"/>
</dbReference>
<dbReference type="GO" id="GO:0000166">
    <property type="term" value="F:nucleotide binding"/>
    <property type="evidence" value="ECO:0007669"/>
    <property type="project" value="InterPro"/>
</dbReference>
<gene>
    <name evidence="3" type="ORF">HPDFL43_12081</name>
</gene>
<comment type="caution">
    <text evidence="3">The sequence shown here is derived from an EMBL/GenBank/DDBJ whole genome shotgun (WGS) entry which is preliminary data.</text>
</comment>
<dbReference type="Gene3D" id="3.40.50.720">
    <property type="entry name" value="NAD(P)-binding Rossmann-like Domain"/>
    <property type="match status" value="1"/>
</dbReference>
<reference evidence="3 4" key="2">
    <citation type="submission" date="2012-06" db="EMBL/GenBank/DDBJ databases">
        <authorList>
            <person name="Fiebig A."/>
        </authorList>
    </citation>
    <scope>NUCLEOTIDE SEQUENCE [LARGE SCALE GENOMIC DNA]</scope>
    <source>
        <strain evidence="3 4">DFL-43</strain>
    </source>
</reference>
<sequence>MRHVEVAQACPATRISAVVEPSEVRRAALAALGLNAVATLDAVPTETRAAIVATPTQDHHVSALACLDRGWPVIVEKPTAATLDQAREVVLRAAQKGVPLFTGHHRRCHPFSRATRDALTQLGDLVGVQGLWSLRKHDTYYDADWRRQPGAGPLLTNLTHEIDLLCFFLGEIDEVTALSSNSRRGLAIEDTAALAFRFGDGALGSFLISDAGASPWSFEAASAENPAIAASHQDYIRFVGTAGALEFPSLTFWGRSGPGEIEWSKPLIATPGPHFDKVDPVLKQIGHFAAVVAGGDNDLLCSGEDGMKALEITLAAALSAKEHRPVRAGEVPGDYTGV</sequence>
<organism evidence="3 4">
    <name type="scientific">Hoeflea phototrophica (strain DSM 17068 / NCIMB 14078 / DFL-43)</name>
    <dbReference type="NCBI Taxonomy" id="411684"/>
    <lineage>
        <taxon>Bacteria</taxon>
        <taxon>Pseudomonadati</taxon>
        <taxon>Pseudomonadota</taxon>
        <taxon>Alphaproteobacteria</taxon>
        <taxon>Hyphomicrobiales</taxon>
        <taxon>Rhizobiaceae</taxon>
        <taxon>Hoeflea</taxon>
    </lineage>
</organism>
<dbReference type="SUPFAM" id="SSF51735">
    <property type="entry name" value="NAD(P)-binding Rossmann-fold domains"/>
    <property type="match status" value="1"/>
</dbReference>
<dbReference type="eggNOG" id="COG0673">
    <property type="taxonomic scope" value="Bacteria"/>
</dbReference>
<dbReference type="InterPro" id="IPR051450">
    <property type="entry name" value="Gfo/Idh/MocA_Oxidoreductases"/>
</dbReference>
<feature type="domain" description="Gfo/Idh/MocA-like oxidoreductase N-terminal" evidence="1">
    <location>
        <begin position="5"/>
        <end position="104"/>
    </location>
</feature>
<reference evidence="3 4" key="1">
    <citation type="submission" date="2007-10" db="EMBL/GenBank/DDBJ databases">
        <authorList>
            <person name="Wagner-Dobler I."/>
            <person name="Ferriera S."/>
            <person name="Johnson J."/>
            <person name="Kravitz S."/>
            <person name="Beeson K."/>
            <person name="Sutton G."/>
            <person name="Rogers Y.-H."/>
            <person name="Friedman R."/>
            <person name="Frazier M."/>
            <person name="Venter J.C."/>
        </authorList>
    </citation>
    <scope>NUCLEOTIDE SEQUENCE [LARGE SCALE GENOMIC DNA]</scope>
    <source>
        <strain evidence="3 4">DFL-43</strain>
    </source>
</reference>
<dbReference type="InterPro" id="IPR036291">
    <property type="entry name" value="NAD(P)-bd_dom_sf"/>
</dbReference>
<evidence type="ECO:0000259" key="2">
    <source>
        <dbReference type="Pfam" id="PF22725"/>
    </source>
</evidence>